<sequence>MQFKRLTAYRVRRVAESILGLAEDLFARHLGIRALEWRVLVKLKDAGQSISTEIGRDMLLSPVQTGRSLLKLRELGLVEAMPDPSDGRATRYRLTAAGERSCEAGMRIVLRVQSHALRDFSAVEQVALEGLLERLMASSDYTSEEVDALSAELFGKAPARGQA</sequence>
<dbReference type="EMBL" id="NEVU01000001">
    <property type="protein sequence ID" value="OZI77723.1"/>
    <property type="molecule type" value="Genomic_DNA"/>
</dbReference>
<dbReference type="PROSITE" id="PS50995">
    <property type="entry name" value="HTH_MARR_2"/>
    <property type="match status" value="1"/>
</dbReference>
<proteinExistence type="predicted"/>
<protein>
    <recommendedName>
        <fullName evidence="1">HTH marR-type domain-containing protein</fullName>
    </recommendedName>
</protein>
<evidence type="ECO:0000313" key="2">
    <source>
        <dbReference type="EMBL" id="OZI77723.1"/>
    </source>
</evidence>
<dbReference type="InterPro" id="IPR039422">
    <property type="entry name" value="MarR/SlyA-like"/>
</dbReference>
<dbReference type="Gene3D" id="1.10.10.10">
    <property type="entry name" value="Winged helix-like DNA-binding domain superfamily/Winged helix DNA-binding domain"/>
    <property type="match status" value="1"/>
</dbReference>
<dbReference type="Pfam" id="PF13463">
    <property type="entry name" value="HTH_27"/>
    <property type="match status" value="1"/>
</dbReference>
<gene>
    <name evidence="2" type="ORF">CAL22_04115</name>
</gene>
<keyword evidence="3" id="KW-1185">Reference proteome</keyword>
<dbReference type="SMART" id="SM00347">
    <property type="entry name" value="HTH_MARR"/>
    <property type="match status" value="1"/>
</dbReference>
<dbReference type="Proteomes" id="UP000216429">
    <property type="component" value="Unassembled WGS sequence"/>
</dbReference>
<dbReference type="GO" id="GO:0003700">
    <property type="term" value="F:DNA-binding transcription factor activity"/>
    <property type="evidence" value="ECO:0007669"/>
    <property type="project" value="InterPro"/>
</dbReference>
<dbReference type="RefSeq" id="WP_094810610.1">
    <property type="nucleotide sequence ID" value="NZ_NEVU01000001.1"/>
</dbReference>
<dbReference type="InterPro" id="IPR036388">
    <property type="entry name" value="WH-like_DNA-bd_sf"/>
</dbReference>
<dbReference type="SUPFAM" id="SSF46785">
    <property type="entry name" value="Winged helix' DNA-binding domain"/>
    <property type="match status" value="1"/>
</dbReference>
<dbReference type="InterPro" id="IPR036390">
    <property type="entry name" value="WH_DNA-bd_sf"/>
</dbReference>
<name>A0A261VWQ3_9BORD</name>
<dbReference type="GO" id="GO:0006950">
    <property type="term" value="P:response to stress"/>
    <property type="evidence" value="ECO:0007669"/>
    <property type="project" value="TreeGrafter"/>
</dbReference>
<dbReference type="PANTHER" id="PTHR33164">
    <property type="entry name" value="TRANSCRIPTIONAL REGULATOR, MARR FAMILY"/>
    <property type="match status" value="1"/>
</dbReference>
<dbReference type="InterPro" id="IPR000835">
    <property type="entry name" value="HTH_MarR-typ"/>
</dbReference>
<dbReference type="PANTHER" id="PTHR33164:SF43">
    <property type="entry name" value="HTH-TYPE TRANSCRIPTIONAL REPRESSOR YETL"/>
    <property type="match status" value="1"/>
</dbReference>
<organism evidence="2 3">
    <name type="scientific">Bordetella genomosp. 12</name>
    <dbReference type="NCBI Taxonomy" id="463035"/>
    <lineage>
        <taxon>Bacteria</taxon>
        <taxon>Pseudomonadati</taxon>
        <taxon>Pseudomonadota</taxon>
        <taxon>Betaproteobacteria</taxon>
        <taxon>Burkholderiales</taxon>
        <taxon>Alcaligenaceae</taxon>
        <taxon>Bordetella</taxon>
    </lineage>
</organism>
<dbReference type="OrthoDB" id="8654642at2"/>
<evidence type="ECO:0000259" key="1">
    <source>
        <dbReference type="PROSITE" id="PS50995"/>
    </source>
</evidence>
<evidence type="ECO:0000313" key="3">
    <source>
        <dbReference type="Proteomes" id="UP000216429"/>
    </source>
</evidence>
<dbReference type="AlphaFoldDB" id="A0A261VWQ3"/>
<feature type="domain" description="HTH marR-type" evidence="1">
    <location>
        <begin position="4"/>
        <end position="137"/>
    </location>
</feature>
<accession>A0A261VWQ3</accession>
<reference evidence="3" key="1">
    <citation type="submission" date="2017-05" db="EMBL/GenBank/DDBJ databases">
        <title>Complete and WGS of Bordetella genogroups.</title>
        <authorList>
            <person name="Spilker T."/>
            <person name="Lipuma J."/>
        </authorList>
    </citation>
    <scope>NUCLEOTIDE SEQUENCE [LARGE SCALE GENOMIC DNA]</scope>
    <source>
        <strain evidence="3">AU6712</strain>
    </source>
</reference>
<comment type="caution">
    <text evidence="2">The sequence shown here is derived from an EMBL/GenBank/DDBJ whole genome shotgun (WGS) entry which is preliminary data.</text>
</comment>